<dbReference type="HOGENOM" id="CLU_264638_0_0_1"/>
<organism evidence="3 4">
    <name type="scientific">Trichosporon asahii var. asahii (strain ATCC 90039 / CBS 2479 / JCM 2466 / KCTC 7840 / NBRC 103889/ NCYC 2677 / UAMH 7654)</name>
    <name type="common">Yeast</name>
    <dbReference type="NCBI Taxonomy" id="1186058"/>
    <lineage>
        <taxon>Eukaryota</taxon>
        <taxon>Fungi</taxon>
        <taxon>Dikarya</taxon>
        <taxon>Basidiomycota</taxon>
        <taxon>Agaricomycotina</taxon>
        <taxon>Tremellomycetes</taxon>
        <taxon>Trichosporonales</taxon>
        <taxon>Trichosporonaceae</taxon>
        <taxon>Trichosporon</taxon>
    </lineage>
</organism>
<reference evidence="3 4" key="1">
    <citation type="journal article" date="2012" name="Eukaryot. Cell">
        <title>Draft genome sequence of CBS 2479, the standard type strain of Trichosporon asahii.</title>
        <authorList>
            <person name="Yang R.Y."/>
            <person name="Li H.T."/>
            <person name="Zhu H."/>
            <person name="Zhou G.P."/>
            <person name="Wang M."/>
            <person name="Wang L."/>
        </authorList>
    </citation>
    <scope>NUCLEOTIDE SEQUENCE [LARGE SCALE GENOMIC DNA]</scope>
    <source>
        <strain evidence="4">ATCC 90039 / CBS 2479 / JCM 2466 / KCTC 7840 / NCYC 2677 / UAMH 7654</strain>
    </source>
</reference>
<evidence type="ECO:0000313" key="3">
    <source>
        <dbReference type="EMBL" id="EJT45890.1"/>
    </source>
</evidence>
<sequence>MAKFTDKIADKLGDHPVSHHLRGRKWGEMLTSLLFSLVVLALIGVWAAATAGYETASKMSPDWNMTDNDHWFAKFTPPRAPPLCQPAFINTGSEFYTTNGIFLWQMGKGFNVSAEKAFGNNDTTVNFNSTLQEYSDYTLSHCDVSGLQIDMDLRGAEVAVQIYATCIDPTWPALLRSDVKFSVNPATGIDNSLWYGDVIQPESKESNDIVSPIQDLANDMWKRQRAMYLNTTGNDYPLVRGFRVRNSNNCAFETKDKKSCFEKPLQWSNDTDGFYMYPNLTISQTNYEPIVWNVTTNNLVQAVIAAARYDFGANMTNNLFSNNTVKGQIIQTQDSPRLVNVTDANYPMNPLSGARAFLATPEFAPAGIARVRTSYLCMVMRMKKPADFVVSVLGLMFALFGVVFTALAFLFHKITGRTVGGGPALIGAPAPIDIVHEGEEEQALTDKDGNPNEPRGPNGNLPMRSNSAADTLAFGAGGKHNSFGNLSQLTGKSGGGGGGGGFGAAGFGAGARSSSGFDLSSMAGKAGGGGSMLSMAGGLAGGLISRASGVDLSSMSGKAGGGGSGINLSSLGGAGGSGSGLNLAGMAGKAASGGGSGLSLSGLASRASGVDLQGMANNMGGLQPPNGTSGSGFNLATPPMSRLSSFASQYNPFKGNAAAAGLGAAAGLATGAGVAAASKHQSGNSGDTTSDGGALTAVNSEIGSTSQLLGQYNVSNPYLPSPGSSQIPLSSSYPNMPTIPDNNDHPPIAGYVPTSGDDYTPRQSEDPAAAAAGAAGVGAAAGAATGAAGAAAAGYAPLPSTAGIGANNVTGNYFNSSPETMAQAQMPQQANPAVPGMPAAPAAAVPALGTREAEAQQFGAGGFIQPNQNSFAGRPEVVGQPIATPAPAASGVQAPSPTSANFSNLVPGVAGGVLGGTAAAAALAAGARMSSSPVGSPVVSPPPHLPAVQSIDLNHSPESEQPPVVPNQPYVENAQGMAGLTGQQPMSQASGHNVTQGATGNLAQNIQNAPQTLQNFQGIPRDMAQNVQAAVPQNLPASVPQGAPRDMGGMQNAAMAGLARAGLGAGAAGVMGMVNNTRERAQNMPQSAQGVVSNVQQQLPAHLQNGADRAVPSPINPGTGAPVQRGLDSPEMPDPSATSPTSIPTPNVPTALPVPSGETAGASPMSQPSILGSDQTTPTGSTPGPTPTAMTPSATRDGPSVPGMTPIGLAPETATATSFDGRPISAFSTDSVYSQRTSPGRRTSMLPVPEGDNEIPAVPAMPPHLAAMGRVPSTTDTPSSSSNLPLAAAAAGAGALGAGAAALGLRSADGSGLPTRSSMGMPTSPGAPVTGLPSAGVATSPEVPTSGLPASSSMSYMTRGMRTSAGPPMRRPSPPDITVPKPFATMGIPTSPGAPNARHTSAGPPAGYFQPTDPATPTTPLTPRESDSLLNRDE</sequence>
<proteinExistence type="predicted"/>
<feature type="compositionally biased region" description="Low complexity" evidence="1">
    <location>
        <begin position="1411"/>
        <end position="1423"/>
    </location>
</feature>
<name>J4U6S3_TRIAS</name>
<dbReference type="RefSeq" id="XP_014176299.1">
    <property type="nucleotide sequence ID" value="XM_014320824.1"/>
</dbReference>
<accession>J4U6S3</accession>
<comment type="caution">
    <text evidence="3">The sequence shown here is derived from an EMBL/GenBank/DDBJ whole genome shotgun (WGS) entry which is preliminary data.</text>
</comment>
<dbReference type="EMBL" id="ALBS01000318">
    <property type="protein sequence ID" value="EJT45890.1"/>
    <property type="molecule type" value="Genomic_DNA"/>
</dbReference>
<feature type="region of interest" description="Disordered" evidence="1">
    <location>
        <begin position="439"/>
        <end position="464"/>
    </location>
</feature>
<feature type="compositionally biased region" description="Polar residues" evidence="1">
    <location>
        <begin position="1226"/>
        <end position="1241"/>
    </location>
</feature>
<feature type="region of interest" description="Disordered" evidence="1">
    <location>
        <begin position="1107"/>
        <end position="1250"/>
    </location>
</feature>
<evidence type="ECO:0000256" key="2">
    <source>
        <dbReference type="SAM" id="Phobius"/>
    </source>
</evidence>
<keyword evidence="2" id="KW-0812">Transmembrane</keyword>
<feature type="compositionally biased region" description="Low complexity" evidence="1">
    <location>
        <begin position="1176"/>
        <end position="1195"/>
    </location>
</feature>
<feature type="compositionally biased region" description="Low complexity" evidence="1">
    <location>
        <begin position="451"/>
        <end position="462"/>
    </location>
</feature>
<feature type="compositionally biased region" description="Low complexity" evidence="1">
    <location>
        <begin position="1134"/>
        <end position="1145"/>
    </location>
</feature>
<feature type="transmembrane region" description="Helical" evidence="2">
    <location>
        <begin position="388"/>
        <end position="411"/>
    </location>
</feature>
<dbReference type="GeneID" id="25989127"/>
<feature type="compositionally biased region" description="Polar residues" evidence="1">
    <location>
        <begin position="1164"/>
        <end position="1175"/>
    </location>
</feature>
<feature type="compositionally biased region" description="Low complexity" evidence="1">
    <location>
        <begin position="721"/>
        <end position="734"/>
    </location>
</feature>
<feature type="compositionally biased region" description="Polar residues" evidence="1">
    <location>
        <begin position="625"/>
        <end position="634"/>
    </location>
</feature>
<feature type="compositionally biased region" description="Basic and acidic residues" evidence="1">
    <location>
        <begin position="1424"/>
        <end position="1434"/>
    </location>
</feature>
<keyword evidence="2" id="KW-0472">Membrane</keyword>
<evidence type="ECO:0000313" key="4">
    <source>
        <dbReference type="Proteomes" id="UP000002748"/>
    </source>
</evidence>
<feature type="region of interest" description="Disordered" evidence="1">
    <location>
        <begin position="1335"/>
        <end position="1434"/>
    </location>
</feature>
<dbReference type="Proteomes" id="UP000002748">
    <property type="component" value="Unassembled WGS sequence"/>
</dbReference>
<feature type="transmembrane region" description="Helical" evidence="2">
    <location>
        <begin position="29"/>
        <end position="49"/>
    </location>
</feature>
<dbReference type="VEuPathDB" id="FungiDB:A1Q1_05615"/>
<feature type="region of interest" description="Disordered" evidence="1">
    <location>
        <begin position="930"/>
        <end position="963"/>
    </location>
</feature>
<gene>
    <name evidence="3" type="ORF">A1Q1_05615</name>
</gene>
<protein>
    <submittedName>
        <fullName evidence="3">Uncharacterized protein</fullName>
    </submittedName>
</protein>
<evidence type="ECO:0000256" key="1">
    <source>
        <dbReference type="SAM" id="MobiDB-lite"/>
    </source>
</evidence>
<keyword evidence="2" id="KW-1133">Transmembrane helix</keyword>
<dbReference type="OrthoDB" id="2596619at2759"/>
<feature type="region of interest" description="Disordered" evidence="1">
    <location>
        <begin position="615"/>
        <end position="634"/>
    </location>
</feature>
<feature type="region of interest" description="Disordered" evidence="1">
    <location>
        <begin position="717"/>
        <end position="765"/>
    </location>
</feature>
<dbReference type="KEGG" id="tasa:A1Q1_05615"/>